<gene>
    <name evidence="1" type="ORF">ANN_17344</name>
</gene>
<sequence>MNMGGKLVLSNCEQTQSDKLFVYGFRDDNALAAVEEYKRRFPYRRVSCSCAFSRVHRMLSGTDIGENMENKVQYMLFIEFKKPYDSIKREVLYNMLIEFDIPKKLVRLIKMCLSETYSRVRIGQILSDVFPIHCGLKAVFIDILSAGFRWMISVFLIHKPVLAIEFYTSNQSIAGASLARS</sequence>
<dbReference type="Proteomes" id="UP001148838">
    <property type="component" value="Unassembled WGS sequence"/>
</dbReference>
<name>A0ABQ8STQ0_PERAM</name>
<reference evidence="1 2" key="1">
    <citation type="journal article" date="2022" name="Allergy">
        <title>Genome assembly and annotation of Periplaneta americana reveal a comprehensive cockroach allergen profile.</title>
        <authorList>
            <person name="Wang L."/>
            <person name="Xiong Q."/>
            <person name="Saelim N."/>
            <person name="Wang L."/>
            <person name="Nong W."/>
            <person name="Wan A.T."/>
            <person name="Shi M."/>
            <person name="Liu X."/>
            <person name="Cao Q."/>
            <person name="Hui J.H.L."/>
            <person name="Sookrung N."/>
            <person name="Leung T.F."/>
            <person name="Tungtrongchitr A."/>
            <person name="Tsui S.K.W."/>
        </authorList>
    </citation>
    <scope>NUCLEOTIDE SEQUENCE [LARGE SCALE GENOMIC DNA]</scope>
    <source>
        <strain evidence="1">PWHHKU_190912</strain>
    </source>
</reference>
<evidence type="ECO:0008006" key="3">
    <source>
        <dbReference type="Google" id="ProtNLM"/>
    </source>
</evidence>
<accession>A0ABQ8STQ0</accession>
<evidence type="ECO:0000313" key="2">
    <source>
        <dbReference type="Proteomes" id="UP001148838"/>
    </source>
</evidence>
<comment type="caution">
    <text evidence="1">The sequence shown here is derived from an EMBL/GenBank/DDBJ whole genome shotgun (WGS) entry which is preliminary data.</text>
</comment>
<organism evidence="1 2">
    <name type="scientific">Periplaneta americana</name>
    <name type="common">American cockroach</name>
    <name type="synonym">Blatta americana</name>
    <dbReference type="NCBI Taxonomy" id="6978"/>
    <lineage>
        <taxon>Eukaryota</taxon>
        <taxon>Metazoa</taxon>
        <taxon>Ecdysozoa</taxon>
        <taxon>Arthropoda</taxon>
        <taxon>Hexapoda</taxon>
        <taxon>Insecta</taxon>
        <taxon>Pterygota</taxon>
        <taxon>Neoptera</taxon>
        <taxon>Polyneoptera</taxon>
        <taxon>Dictyoptera</taxon>
        <taxon>Blattodea</taxon>
        <taxon>Blattoidea</taxon>
        <taxon>Blattidae</taxon>
        <taxon>Blattinae</taxon>
        <taxon>Periplaneta</taxon>
    </lineage>
</organism>
<keyword evidence="2" id="KW-1185">Reference proteome</keyword>
<dbReference type="EMBL" id="JAJSOF020000021">
    <property type="protein sequence ID" value="KAJ4437209.1"/>
    <property type="molecule type" value="Genomic_DNA"/>
</dbReference>
<proteinExistence type="predicted"/>
<evidence type="ECO:0000313" key="1">
    <source>
        <dbReference type="EMBL" id="KAJ4437209.1"/>
    </source>
</evidence>
<protein>
    <recommendedName>
        <fullName evidence="3">DUF4817 domain-containing protein</fullName>
    </recommendedName>
</protein>